<keyword evidence="4" id="KW-1185">Reference proteome</keyword>
<evidence type="ECO:0000256" key="1">
    <source>
        <dbReference type="ARBA" id="ARBA00022801"/>
    </source>
</evidence>
<dbReference type="EMBL" id="JWZX01003163">
    <property type="protein sequence ID" value="KOO23724.1"/>
    <property type="molecule type" value="Genomic_DNA"/>
</dbReference>
<sequence>MTELSFASSFGSSMVLQQAPAAAAVWGFAPSASATAILLALSMASVPIMKVQATTSAFNDTALIWHAQLMPVASVFDTSGNPFTYSLTVTGDDGLNATISDVIFGDVWVCSGQSNMAFLTEMAMNGQTLVEEAGNHGAQVRLFTTRKLTAASPLLELGQDTNGGLWTRGVELPWSRASRKTISDDGAAPSTNDDDWLYMSAVCYLFGLEINRARGVPVGLINTNWGGTQIEDWMPQQAIDDCSHGTSDANGSLPEVVLAPRVATHLYNAMISPLLNQTIKGAIWYQGESNSARPADYSCQLPAMVKHWRAGWAAGSPTDPNFPFGVVQLAGNLGDPLQLPIFRFVGQTQSTGVLPTSALPNSFLATAYDLGDAASPFGAVHCRYKSDVGVRLALGARRLAYGEYQLHVQPVFESARASTAPDGAVSVTLAFTDTGAKGLALLPMNISKAHDMTNWTGTTPFEVCTPPSLTTAEGHALLELCGANDTSFAGWRLAPTTTLGAGGNTIVLGGLATQPMAVRFAWRAYPCEFKGCGVASAAEGIPPPPFWALVERS</sequence>
<dbReference type="InterPro" id="IPR005181">
    <property type="entry name" value="SASA"/>
</dbReference>
<dbReference type="Pfam" id="PF03629">
    <property type="entry name" value="SASA"/>
    <property type="match status" value="1"/>
</dbReference>
<comment type="caution">
    <text evidence="3">The sequence shown here is derived from an EMBL/GenBank/DDBJ whole genome shotgun (WGS) entry which is preliminary data.</text>
</comment>
<dbReference type="GO" id="GO:0001681">
    <property type="term" value="F:sialate O-acetylesterase activity"/>
    <property type="evidence" value="ECO:0007669"/>
    <property type="project" value="InterPro"/>
</dbReference>
<dbReference type="SUPFAM" id="SSF52266">
    <property type="entry name" value="SGNH hydrolase"/>
    <property type="match status" value="1"/>
</dbReference>
<dbReference type="PANTHER" id="PTHR22901:SF0">
    <property type="entry name" value="SIALATE O-ACETYLESTERASE"/>
    <property type="match status" value="1"/>
</dbReference>
<dbReference type="AlphaFoldDB" id="A0A0M0JAV0"/>
<dbReference type="InterPro" id="IPR039329">
    <property type="entry name" value="SIAE"/>
</dbReference>
<dbReference type="OrthoDB" id="42638at2759"/>
<keyword evidence="1" id="KW-0378">Hydrolase</keyword>
<organism evidence="3 4">
    <name type="scientific">Chrysochromulina tobinii</name>
    <dbReference type="NCBI Taxonomy" id="1460289"/>
    <lineage>
        <taxon>Eukaryota</taxon>
        <taxon>Haptista</taxon>
        <taxon>Haptophyta</taxon>
        <taxon>Prymnesiophyceae</taxon>
        <taxon>Prymnesiales</taxon>
        <taxon>Chrysochromulinaceae</taxon>
        <taxon>Chrysochromulina</taxon>
    </lineage>
</organism>
<evidence type="ECO:0000313" key="4">
    <source>
        <dbReference type="Proteomes" id="UP000037460"/>
    </source>
</evidence>
<evidence type="ECO:0000259" key="2">
    <source>
        <dbReference type="Pfam" id="PF03629"/>
    </source>
</evidence>
<proteinExistence type="predicted"/>
<accession>A0A0M0JAV0</accession>
<dbReference type="Gene3D" id="3.40.50.1110">
    <property type="entry name" value="SGNH hydrolase"/>
    <property type="match status" value="1"/>
</dbReference>
<dbReference type="Proteomes" id="UP000037460">
    <property type="component" value="Unassembled WGS sequence"/>
</dbReference>
<reference evidence="4" key="1">
    <citation type="journal article" date="2015" name="PLoS Genet.">
        <title>Genome Sequence and Transcriptome Analyses of Chrysochromulina tobin: Metabolic Tools for Enhanced Algal Fitness in the Prominent Order Prymnesiales (Haptophyceae).</title>
        <authorList>
            <person name="Hovde B.T."/>
            <person name="Deodato C.R."/>
            <person name="Hunsperger H.M."/>
            <person name="Ryken S.A."/>
            <person name="Yost W."/>
            <person name="Jha R.K."/>
            <person name="Patterson J."/>
            <person name="Monnat R.J. Jr."/>
            <person name="Barlow S.B."/>
            <person name="Starkenburg S.R."/>
            <person name="Cattolico R.A."/>
        </authorList>
    </citation>
    <scope>NUCLEOTIDE SEQUENCE</scope>
    <source>
        <strain evidence="4">CCMP291</strain>
    </source>
</reference>
<dbReference type="InterPro" id="IPR036514">
    <property type="entry name" value="SGNH_hydro_sf"/>
</dbReference>
<name>A0A0M0JAV0_9EUKA</name>
<protein>
    <submittedName>
        <fullName evidence="3">Sialate o-acetylesterase</fullName>
    </submittedName>
</protein>
<feature type="domain" description="Sialate O-acetylesterase" evidence="2">
    <location>
        <begin position="106"/>
        <end position="371"/>
    </location>
</feature>
<dbReference type="GO" id="GO:0005975">
    <property type="term" value="P:carbohydrate metabolic process"/>
    <property type="evidence" value="ECO:0007669"/>
    <property type="project" value="TreeGrafter"/>
</dbReference>
<dbReference type="PANTHER" id="PTHR22901">
    <property type="entry name" value="SIALATE O-ACETYLESTERASE"/>
    <property type="match status" value="1"/>
</dbReference>
<gene>
    <name evidence="3" type="ORF">Ctob_006171</name>
</gene>
<evidence type="ECO:0000313" key="3">
    <source>
        <dbReference type="EMBL" id="KOO23724.1"/>
    </source>
</evidence>